<proteinExistence type="predicted"/>
<dbReference type="EMBL" id="JAPNOA010000025">
    <property type="protein sequence ID" value="MCY0965276.1"/>
    <property type="molecule type" value="Genomic_DNA"/>
</dbReference>
<dbReference type="InterPro" id="IPR004960">
    <property type="entry name" value="LipA_acyltrans"/>
</dbReference>
<dbReference type="PANTHER" id="PTHR30606">
    <property type="entry name" value="LIPID A BIOSYNTHESIS LAUROYL ACYLTRANSFERASE"/>
    <property type="match status" value="1"/>
</dbReference>
<dbReference type="AlphaFoldDB" id="A0A9X3EDP4"/>
<evidence type="ECO:0000256" key="1">
    <source>
        <dbReference type="ARBA" id="ARBA00004533"/>
    </source>
</evidence>
<evidence type="ECO:0000256" key="5">
    <source>
        <dbReference type="ARBA" id="ARBA00023136"/>
    </source>
</evidence>
<comment type="subcellular location">
    <subcellularLocation>
        <location evidence="1">Cell inner membrane</location>
    </subcellularLocation>
</comment>
<sequence length="301" mass="33733">MTQLSGWLMIAVIRMLGMIPLGQAQAIGRLLGRYLYARRTRAREVARVNLAAVYPDKTEPEREALLRTTLLHNGMAGAEMGTFWGRSNDELLGLVRQVHNVELFQAALADTRGLLVMAPHIGNWELLNTYVAAHCEIAIMYKPARNPVFSEWMKKRRENSGAVMVPTTPTGVRTLFKTLQKGGNAGFLPDQEPEERSGLLVPFMGMPALTARMPFELFQRTGARAIIAACIRRPDADGFDLHFMEPDARLYSDDAEVACTELNRCVERVVALAPEQYQWTYKRFKRQGEGKPNPYKAAGVP</sequence>
<evidence type="ECO:0000313" key="8">
    <source>
        <dbReference type="Proteomes" id="UP001150830"/>
    </source>
</evidence>
<keyword evidence="8" id="KW-1185">Reference proteome</keyword>
<evidence type="ECO:0000313" key="7">
    <source>
        <dbReference type="EMBL" id="MCY0965276.1"/>
    </source>
</evidence>
<comment type="caution">
    <text evidence="7">The sequence shown here is derived from an EMBL/GenBank/DDBJ whole genome shotgun (WGS) entry which is preliminary data.</text>
</comment>
<dbReference type="GO" id="GO:0005886">
    <property type="term" value="C:plasma membrane"/>
    <property type="evidence" value="ECO:0007669"/>
    <property type="project" value="UniProtKB-SubCell"/>
</dbReference>
<dbReference type="GO" id="GO:0016746">
    <property type="term" value="F:acyltransferase activity"/>
    <property type="evidence" value="ECO:0007669"/>
    <property type="project" value="UniProtKB-KW"/>
</dbReference>
<dbReference type="GO" id="GO:0009247">
    <property type="term" value="P:glycolipid biosynthetic process"/>
    <property type="evidence" value="ECO:0007669"/>
    <property type="project" value="UniProtKB-ARBA"/>
</dbReference>
<dbReference type="Proteomes" id="UP001150830">
    <property type="component" value="Unassembled WGS sequence"/>
</dbReference>
<dbReference type="CDD" id="cd07984">
    <property type="entry name" value="LPLAT_LABLAT-like"/>
    <property type="match status" value="1"/>
</dbReference>
<keyword evidence="4" id="KW-0808">Transferase</keyword>
<keyword evidence="3" id="KW-0997">Cell inner membrane</keyword>
<dbReference type="PIRSF" id="PIRSF026649">
    <property type="entry name" value="MsbB"/>
    <property type="match status" value="1"/>
</dbReference>
<organism evidence="7 8">
    <name type="scientific">Parathalassolituus penaei</name>
    <dbReference type="NCBI Taxonomy" id="2997323"/>
    <lineage>
        <taxon>Bacteria</taxon>
        <taxon>Pseudomonadati</taxon>
        <taxon>Pseudomonadota</taxon>
        <taxon>Gammaproteobacteria</taxon>
        <taxon>Oceanospirillales</taxon>
        <taxon>Oceanospirillaceae</taxon>
        <taxon>Parathalassolituus</taxon>
    </lineage>
</organism>
<gene>
    <name evidence="7" type="ORF">OUO13_08770</name>
</gene>
<evidence type="ECO:0000256" key="2">
    <source>
        <dbReference type="ARBA" id="ARBA00022475"/>
    </source>
</evidence>
<name>A0A9X3EDP4_9GAMM</name>
<dbReference type="PANTHER" id="PTHR30606:SF10">
    <property type="entry name" value="PHOSPHATIDYLINOSITOL MANNOSIDE ACYLTRANSFERASE"/>
    <property type="match status" value="1"/>
</dbReference>
<evidence type="ECO:0000256" key="4">
    <source>
        <dbReference type="ARBA" id="ARBA00022679"/>
    </source>
</evidence>
<dbReference type="Pfam" id="PF03279">
    <property type="entry name" value="Lip_A_acyltrans"/>
    <property type="match status" value="1"/>
</dbReference>
<reference evidence="7" key="1">
    <citation type="submission" date="2022-11" db="EMBL/GenBank/DDBJ databases">
        <title>Parathalassolutuus dongxingensis gen. nov., sp. nov., a novel member of family Oceanospirillaceae isolated from a coastal shrimp pond in Guangxi, China.</title>
        <authorList>
            <person name="Chen H."/>
        </authorList>
    </citation>
    <scope>NUCLEOTIDE SEQUENCE</scope>
    <source>
        <strain evidence="7">G-43</strain>
    </source>
</reference>
<keyword evidence="2" id="KW-1003">Cell membrane</keyword>
<keyword evidence="5" id="KW-0472">Membrane</keyword>
<accession>A0A9X3EDP4</accession>
<evidence type="ECO:0000256" key="3">
    <source>
        <dbReference type="ARBA" id="ARBA00022519"/>
    </source>
</evidence>
<keyword evidence="6 7" id="KW-0012">Acyltransferase</keyword>
<evidence type="ECO:0000256" key="6">
    <source>
        <dbReference type="ARBA" id="ARBA00023315"/>
    </source>
</evidence>
<protein>
    <submittedName>
        <fullName evidence="7">Lysophospholipid acyltransferase family protein</fullName>
    </submittedName>
</protein>
<dbReference type="RefSeq" id="WP_283173489.1">
    <property type="nucleotide sequence ID" value="NZ_JAPNOA010000025.1"/>
</dbReference>